<reference evidence="1" key="1">
    <citation type="submission" date="2021-06" db="EMBL/GenBank/DDBJ databases">
        <authorList>
            <person name="Kallberg Y."/>
            <person name="Tangrot J."/>
            <person name="Rosling A."/>
        </authorList>
    </citation>
    <scope>NUCLEOTIDE SEQUENCE</scope>
    <source>
        <strain evidence="1">CL356</strain>
    </source>
</reference>
<name>A0ACA9KWD5_9GLOM</name>
<protein>
    <submittedName>
        <fullName evidence="1">5955_t:CDS:1</fullName>
    </submittedName>
</protein>
<sequence>MSHSISSASRTHPYNKKTSLPVIKSNPESQLILNEANLSHFTTLDSGDFPKPHMILPKNPTITTEMLDDIINSKISNEKRVIYESKLFLPLHNLIFFSHSPKRTSDFPCYQNSFVIFRKDFQAKLSVNRRNRFGSFLKDDPLDTAKSEKRIWKDMSSEDKHMYDQLLLCNNTLHDILWSNYRYWKSRNERCEYEYAKNGSIKICSPTFFMPVSRNQKVNNPSLHFMISDQALTPRSHYMTLDPPVASNHSLSSYDKSIKDSIDKNMTLP</sequence>
<accession>A0ACA9KWD5</accession>
<evidence type="ECO:0000313" key="2">
    <source>
        <dbReference type="Proteomes" id="UP000789525"/>
    </source>
</evidence>
<dbReference type="Proteomes" id="UP000789525">
    <property type="component" value="Unassembled WGS sequence"/>
</dbReference>
<gene>
    <name evidence="1" type="ORF">ACOLOM_LOCUS2533</name>
</gene>
<proteinExistence type="predicted"/>
<comment type="caution">
    <text evidence="1">The sequence shown here is derived from an EMBL/GenBank/DDBJ whole genome shotgun (WGS) entry which is preliminary data.</text>
</comment>
<keyword evidence="2" id="KW-1185">Reference proteome</keyword>
<organism evidence="1 2">
    <name type="scientific">Acaulospora colombiana</name>
    <dbReference type="NCBI Taxonomy" id="27376"/>
    <lineage>
        <taxon>Eukaryota</taxon>
        <taxon>Fungi</taxon>
        <taxon>Fungi incertae sedis</taxon>
        <taxon>Mucoromycota</taxon>
        <taxon>Glomeromycotina</taxon>
        <taxon>Glomeromycetes</taxon>
        <taxon>Diversisporales</taxon>
        <taxon>Acaulosporaceae</taxon>
        <taxon>Acaulospora</taxon>
    </lineage>
</organism>
<evidence type="ECO:0000313" key="1">
    <source>
        <dbReference type="EMBL" id="CAG8494774.1"/>
    </source>
</evidence>
<dbReference type="EMBL" id="CAJVPT010003361">
    <property type="protein sequence ID" value="CAG8494774.1"/>
    <property type="molecule type" value="Genomic_DNA"/>
</dbReference>